<gene>
    <name evidence="5" type="primary">cobB</name>
    <name evidence="9" type="ORF">RVF87_20470</name>
</gene>
<comment type="cofactor">
    <cofactor evidence="5">
        <name>Zn(2+)</name>
        <dbReference type="ChEBI" id="CHEBI:29105"/>
    </cofactor>
    <text evidence="5">Binds 1 zinc ion per subunit.</text>
</comment>
<feature type="binding site" evidence="5 6">
    <location>
        <position position="200"/>
    </location>
    <ligand>
        <name>Zn(2+)</name>
        <dbReference type="ChEBI" id="CHEBI:29105"/>
    </ligand>
</feature>
<feature type="active site" description="Proton acceptor" evidence="5 6">
    <location>
        <position position="135"/>
    </location>
</feature>
<dbReference type="EMBL" id="CP136137">
    <property type="protein sequence ID" value="WYY07336.1"/>
    <property type="molecule type" value="Genomic_DNA"/>
</dbReference>
<feature type="binding site" evidence="5">
    <location>
        <begin position="237"/>
        <end position="239"/>
    </location>
    <ligand>
        <name>NAD(+)</name>
        <dbReference type="ChEBI" id="CHEBI:57540"/>
    </ligand>
</feature>
<comment type="subcellular location">
    <subcellularLocation>
        <location evidence="5">Cytoplasm</location>
    </subcellularLocation>
</comment>
<keyword evidence="5" id="KW-0963">Cytoplasm</keyword>
<name>A0ABZ2U204_9ACTN</name>
<dbReference type="PANTHER" id="PTHR11085:SF10">
    <property type="entry name" value="NAD-DEPENDENT PROTEIN DEACYLASE SIRTUIN-5, MITOCHONDRIAL-RELATED"/>
    <property type="match status" value="1"/>
</dbReference>
<reference evidence="9 10" key="1">
    <citation type="journal article" date="2023" name="Virus Evol.">
        <title>Computational host range prediction-The good, the bad, and the ugly.</title>
        <authorList>
            <person name="Howell A.A."/>
            <person name="Versoza C.J."/>
            <person name="Pfeifer S.P."/>
        </authorList>
    </citation>
    <scope>NUCLEOTIDE SEQUENCE [LARGE SCALE GENOMIC DNA]</scope>
    <source>
        <strain evidence="9 10">1610/1b</strain>
    </source>
</reference>
<evidence type="ECO:0000256" key="2">
    <source>
        <dbReference type="ARBA" id="ARBA00022723"/>
    </source>
</evidence>
<dbReference type="Pfam" id="PF02146">
    <property type="entry name" value="SIR2"/>
    <property type="match status" value="1"/>
</dbReference>
<proteinExistence type="inferred from homology"/>
<keyword evidence="1 5" id="KW-0808">Transferase</keyword>
<comment type="similarity">
    <text evidence="5">Belongs to the sirtuin family. Class II subfamily.</text>
</comment>
<dbReference type="GO" id="GO:0034979">
    <property type="term" value="F:NAD-dependent protein lysine deacetylase activity"/>
    <property type="evidence" value="ECO:0007669"/>
    <property type="project" value="UniProtKB-EC"/>
</dbReference>
<feature type="binding site" evidence="5">
    <location>
        <position position="281"/>
    </location>
    <ligand>
        <name>NAD(+)</name>
        <dbReference type="ChEBI" id="CHEBI:57540"/>
    </ligand>
</feature>
<evidence type="ECO:0000256" key="5">
    <source>
        <dbReference type="HAMAP-Rule" id="MF_01967"/>
    </source>
</evidence>
<keyword evidence="3 5" id="KW-0862">Zinc</keyword>
<keyword evidence="10" id="KW-1185">Reference proteome</keyword>
<dbReference type="SUPFAM" id="SSF52467">
    <property type="entry name" value="DHS-like NAD/FAD-binding domain"/>
    <property type="match status" value="1"/>
</dbReference>
<comment type="catalytic activity">
    <reaction evidence="5">
        <text>N(6)-acetyl-L-lysyl-[protein] + NAD(+) + H2O = 2''-O-acetyl-ADP-D-ribose + nicotinamide + L-lysyl-[protein]</text>
        <dbReference type="Rhea" id="RHEA:43636"/>
        <dbReference type="Rhea" id="RHEA-COMP:9752"/>
        <dbReference type="Rhea" id="RHEA-COMP:10731"/>
        <dbReference type="ChEBI" id="CHEBI:15377"/>
        <dbReference type="ChEBI" id="CHEBI:17154"/>
        <dbReference type="ChEBI" id="CHEBI:29969"/>
        <dbReference type="ChEBI" id="CHEBI:57540"/>
        <dbReference type="ChEBI" id="CHEBI:61930"/>
        <dbReference type="ChEBI" id="CHEBI:83767"/>
        <dbReference type="EC" id="2.3.1.286"/>
    </reaction>
</comment>
<organism evidence="9 10">
    <name type="scientific">Gordonia hydrophobica</name>
    <dbReference type="NCBI Taxonomy" id="40516"/>
    <lineage>
        <taxon>Bacteria</taxon>
        <taxon>Bacillati</taxon>
        <taxon>Actinomycetota</taxon>
        <taxon>Actinomycetes</taxon>
        <taxon>Mycobacteriales</taxon>
        <taxon>Gordoniaceae</taxon>
        <taxon>Gordonia</taxon>
    </lineage>
</organism>
<feature type="binding site" evidence="5 6">
    <location>
        <position position="197"/>
    </location>
    <ligand>
        <name>Zn(2+)</name>
        <dbReference type="ChEBI" id="CHEBI:29105"/>
    </ligand>
</feature>
<feature type="binding site" evidence="5">
    <location>
        <begin position="117"/>
        <end position="120"/>
    </location>
    <ligand>
        <name>NAD(+)</name>
        <dbReference type="ChEBI" id="CHEBI:57540"/>
    </ligand>
</feature>
<feature type="binding site" evidence="5 6">
    <location>
        <position position="143"/>
    </location>
    <ligand>
        <name>Zn(2+)</name>
        <dbReference type="ChEBI" id="CHEBI:29105"/>
    </ligand>
</feature>
<feature type="compositionally biased region" description="Low complexity" evidence="7">
    <location>
        <begin position="1"/>
        <end position="14"/>
    </location>
</feature>
<feature type="binding site" evidence="5 6">
    <location>
        <position position="146"/>
    </location>
    <ligand>
        <name>Zn(2+)</name>
        <dbReference type="ChEBI" id="CHEBI:29105"/>
    </ligand>
</feature>
<dbReference type="InterPro" id="IPR026587">
    <property type="entry name" value="Sirtuin_class_II"/>
</dbReference>
<dbReference type="Gene3D" id="3.40.50.1220">
    <property type="entry name" value="TPP-binding domain"/>
    <property type="match status" value="1"/>
</dbReference>
<evidence type="ECO:0000256" key="4">
    <source>
        <dbReference type="ARBA" id="ARBA00023027"/>
    </source>
</evidence>
<dbReference type="InterPro" id="IPR026590">
    <property type="entry name" value="Ssirtuin_cat_dom"/>
</dbReference>
<accession>A0ABZ2U204</accession>
<dbReference type="RefSeq" id="WP_066169250.1">
    <property type="nucleotide sequence ID" value="NZ_CP136137.1"/>
</dbReference>
<keyword evidence="2 5" id="KW-0479">Metal-binding</keyword>
<dbReference type="Proteomes" id="UP001479933">
    <property type="component" value="Chromosome"/>
</dbReference>
<feature type="domain" description="Deacetylase sirtuin-type" evidence="8">
    <location>
        <begin position="17"/>
        <end position="295"/>
    </location>
</feature>
<dbReference type="PANTHER" id="PTHR11085">
    <property type="entry name" value="NAD-DEPENDENT PROTEIN DEACYLASE SIRTUIN-5, MITOCHONDRIAL-RELATED"/>
    <property type="match status" value="1"/>
</dbReference>
<sequence length="300" mass="32626">MRTRTAAWTPARATVADPDPQRRAEELAERIADRRVVVLTGAGISTPSGIPDYRSPGSPTRNPMTIDVFLATPENRRRYWARNHLGWRHMDAARPNAAHRALVALQDAGVVTGVITQNVDMLHMKAGSRPVVDLHGSYGRVRCLDCGALFSRHRHAEALEAANPGYARRVASRGAIEVAPDADAALEDIGDFVMVNCSNCDGVLKPDIVYFGETVQKEVVERSYAMVDDADALLVAGSSLTVMSGLRFVRRAATTGKSVYIVNRGDTRGDGIAELKIDHRCEVVLPAVATLIGYRRSSLL</sequence>
<dbReference type="InterPro" id="IPR050134">
    <property type="entry name" value="NAD-dep_sirtuin_deacylases"/>
</dbReference>
<feature type="binding site" evidence="5">
    <location>
        <begin position="41"/>
        <end position="61"/>
    </location>
    <ligand>
        <name>NAD(+)</name>
        <dbReference type="ChEBI" id="CHEBI:57540"/>
    </ligand>
</feature>
<dbReference type="PROSITE" id="PS50305">
    <property type="entry name" value="SIRTUIN"/>
    <property type="match status" value="1"/>
</dbReference>
<evidence type="ECO:0000256" key="3">
    <source>
        <dbReference type="ARBA" id="ARBA00022833"/>
    </source>
</evidence>
<evidence type="ECO:0000256" key="7">
    <source>
        <dbReference type="SAM" id="MobiDB-lite"/>
    </source>
</evidence>
<feature type="binding site" evidence="5">
    <location>
        <begin position="263"/>
        <end position="265"/>
    </location>
    <ligand>
        <name>NAD(+)</name>
        <dbReference type="ChEBI" id="CHEBI:57540"/>
    </ligand>
</feature>
<dbReference type="EC" id="2.3.1.286" evidence="5"/>
<evidence type="ECO:0000313" key="10">
    <source>
        <dbReference type="Proteomes" id="UP001479933"/>
    </source>
</evidence>
<keyword evidence="9" id="KW-0012">Acyltransferase</keyword>
<dbReference type="Gene3D" id="3.30.1600.10">
    <property type="entry name" value="SIR2/SIRT2 'Small Domain"/>
    <property type="match status" value="1"/>
</dbReference>
<dbReference type="HAMAP" id="MF_01967">
    <property type="entry name" value="Sirtuin_ClassII"/>
    <property type="match status" value="1"/>
</dbReference>
<dbReference type="InterPro" id="IPR029035">
    <property type="entry name" value="DHS-like_NAD/FAD-binding_dom"/>
</dbReference>
<comment type="function">
    <text evidence="5">NAD-dependent protein deacetylase which modulates the activities of several enzymes which are inactive in their acetylated form.</text>
</comment>
<evidence type="ECO:0000259" key="8">
    <source>
        <dbReference type="PROSITE" id="PS50305"/>
    </source>
</evidence>
<protein>
    <recommendedName>
        <fullName evidence="5">NAD-dependent protein deacetylase</fullName>
        <ecNumber evidence="5">2.3.1.286</ecNumber>
    </recommendedName>
    <alternativeName>
        <fullName evidence="5">Regulatory protein SIR2 homolog</fullName>
    </alternativeName>
</protein>
<evidence type="ECO:0000256" key="1">
    <source>
        <dbReference type="ARBA" id="ARBA00022679"/>
    </source>
</evidence>
<evidence type="ECO:0000256" key="6">
    <source>
        <dbReference type="PROSITE-ProRule" id="PRU00236"/>
    </source>
</evidence>
<keyword evidence="4 5" id="KW-0520">NAD</keyword>
<dbReference type="InterPro" id="IPR026591">
    <property type="entry name" value="Sirtuin_cat_small_dom_sf"/>
</dbReference>
<dbReference type="InterPro" id="IPR003000">
    <property type="entry name" value="Sirtuin"/>
</dbReference>
<evidence type="ECO:0000313" key="9">
    <source>
        <dbReference type="EMBL" id="WYY07336.1"/>
    </source>
</evidence>
<feature type="region of interest" description="Disordered" evidence="7">
    <location>
        <begin position="1"/>
        <end position="21"/>
    </location>
</feature>